<gene>
    <name evidence="2" type="ORF">EI983_07785</name>
</gene>
<accession>A0A6I6IPX8</accession>
<proteinExistence type="predicted"/>
<protein>
    <submittedName>
        <fullName evidence="2">Uncharacterized protein</fullName>
    </submittedName>
</protein>
<dbReference type="KEGG" id="rom:EI983_07785"/>
<name>A0A6I6IPX8_9RHOB</name>
<sequence length="104" mass="11401">MADLSAPILSALVLMAVSTLLGMAQIRKMIRIHEAKRELKHGSAGFIRSISGWSIVAFWAMAVWFIATVIGDWGVTGNLEGAMDRAWLRLRILLEIAAALAEHD</sequence>
<feature type="transmembrane region" description="Helical" evidence="1">
    <location>
        <begin position="6"/>
        <end position="24"/>
    </location>
</feature>
<evidence type="ECO:0000256" key="1">
    <source>
        <dbReference type="SAM" id="Phobius"/>
    </source>
</evidence>
<keyword evidence="3" id="KW-1185">Reference proteome</keyword>
<keyword evidence="1" id="KW-0812">Transmembrane</keyword>
<feature type="transmembrane region" description="Helical" evidence="1">
    <location>
        <begin position="45"/>
        <end position="67"/>
    </location>
</feature>
<keyword evidence="1" id="KW-0472">Membrane</keyword>
<evidence type="ECO:0000313" key="2">
    <source>
        <dbReference type="EMBL" id="QGX98184.1"/>
    </source>
</evidence>
<evidence type="ECO:0000313" key="3">
    <source>
        <dbReference type="Proteomes" id="UP000428330"/>
    </source>
</evidence>
<organism evidence="2 3">
    <name type="scientific">Roseovarius faecimaris</name>
    <dbReference type="NCBI Taxonomy" id="2494550"/>
    <lineage>
        <taxon>Bacteria</taxon>
        <taxon>Pseudomonadati</taxon>
        <taxon>Pseudomonadota</taxon>
        <taxon>Alphaproteobacteria</taxon>
        <taxon>Rhodobacterales</taxon>
        <taxon>Roseobacteraceae</taxon>
        <taxon>Roseovarius</taxon>
    </lineage>
</organism>
<reference evidence="3" key="1">
    <citation type="submission" date="2018-12" db="EMBL/GenBank/DDBJ databases">
        <title>Complete genome sequence of Roseovarius sp. MME-070.</title>
        <authorList>
            <person name="Nam Y.-D."/>
            <person name="Kang J."/>
            <person name="Chung W.-H."/>
            <person name="Park Y.S."/>
        </authorList>
    </citation>
    <scope>NUCLEOTIDE SEQUENCE [LARGE SCALE GENOMIC DNA]</scope>
    <source>
        <strain evidence="3">MME-070</strain>
    </source>
</reference>
<keyword evidence="1" id="KW-1133">Transmembrane helix</keyword>
<dbReference type="AlphaFoldDB" id="A0A6I6IPX8"/>
<dbReference type="RefSeq" id="WP_157706816.1">
    <property type="nucleotide sequence ID" value="NZ_CP034348.1"/>
</dbReference>
<dbReference type="OrthoDB" id="7745497at2"/>
<dbReference type="Proteomes" id="UP000428330">
    <property type="component" value="Chromosome"/>
</dbReference>
<dbReference type="EMBL" id="CP034348">
    <property type="protein sequence ID" value="QGX98184.1"/>
    <property type="molecule type" value="Genomic_DNA"/>
</dbReference>